<evidence type="ECO:0000313" key="3">
    <source>
        <dbReference type="Proteomes" id="UP000531231"/>
    </source>
</evidence>
<protein>
    <submittedName>
        <fullName evidence="2">RimJ/RimL family protein N-acetyltransferase</fullName>
    </submittedName>
</protein>
<dbReference type="Gene3D" id="3.40.630.30">
    <property type="match status" value="1"/>
</dbReference>
<sequence length="192" mass="22106">MTAIIETPRLLLRNWQEDDRAFFHEINSDPVVMEFFPALRSREESDALMDRIVAMAREDNFGFYAVQEKASGDVVGFTGLMKTDIPPFVPKGVLEIGWRLAQRYWGKGYVTEAALASLAYAFDERGQDEVVSFAVHNNHRSTAVMKRIGMVNKPERDFDHPKVPDTHPQLKRHVLYTINKEQWLNQHDKTTA</sequence>
<keyword evidence="2" id="KW-0808">Transferase</keyword>
<evidence type="ECO:0000259" key="1">
    <source>
        <dbReference type="PROSITE" id="PS51186"/>
    </source>
</evidence>
<gene>
    <name evidence="2" type="ORF">HNQ68_002440</name>
</gene>
<name>A0A7W8AKE7_9HYPH</name>
<dbReference type="RefSeq" id="WP_151159887.1">
    <property type="nucleotide sequence ID" value="NZ_JACHIL010000004.1"/>
</dbReference>
<reference evidence="2 3" key="1">
    <citation type="submission" date="2020-08" db="EMBL/GenBank/DDBJ databases">
        <title>Genomic Encyclopedia of Type Strains, Phase IV (KMG-IV): sequencing the most valuable type-strain genomes for metagenomic binning, comparative biology and taxonomic classification.</title>
        <authorList>
            <person name="Goeker M."/>
        </authorList>
    </citation>
    <scope>NUCLEOTIDE SEQUENCE [LARGE SCALE GENOMIC DNA]</scope>
    <source>
        <strain evidence="2 3">DSM 25620</strain>
    </source>
</reference>
<dbReference type="PANTHER" id="PTHR43792:SF1">
    <property type="entry name" value="N-ACETYLTRANSFERASE DOMAIN-CONTAINING PROTEIN"/>
    <property type="match status" value="1"/>
</dbReference>
<dbReference type="PROSITE" id="PS51186">
    <property type="entry name" value="GNAT"/>
    <property type="match status" value="1"/>
</dbReference>
<dbReference type="SUPFAM" id="SSF55729">
    <property type="entry name" value="Acyl-CoA N-acyltransferases (Nat)"/>
    <property type="match status" value="1"/>
</dbReference>
<dbReference type="GO" id="GO:0016747">
    <property type="term" value="F:acyltransferase activity, transferring groups other than amino-acyl groups"/>
    <property type="evidence" value="ECO:0007669"/>
    <property type="project" value="InterPro"/>
</dbReference>
<dbReference type="EMBL" id="JACHIL010000004">
    <property type="protein sequence ID" value="MBB5091895.1"/>
    <property type="molecule type" value="Genomic_DNA"/>
</dbReference>
<dbReference type="InterPro" id="IPR000182">
    <property type="entry name" value="GNAT_dom"/>
</dbReference>
<dbReference type="Proteomes" id="UP000531231">
    <property type="component" value="Unassembled WGS sequence"/>
</dbReference>
<evidence type="ECO:0000313" key="2">
    <source>
        <dbReference type="EMBL" id="MBB5091895.1"/>
    </source>
</evidence>
<accession>A0A7W8AKE7</accession>
<comment type="caution">
    <text evidence="2">The sequence shown here is derived from an EMBL/GenBank/DDBJ whole genome shotgun (WGS) entry which is preliminary data.</text>
</comment>
<dbReference type="InterPro" id="IPR016181">
    <property type="entry name" value="Acyl_CoA_acyltransferase"/>
</dbReference>
<organism evidence="2 3">
    <name type="scientific">Pseudochrobactrum saccharolyticum</name>
    <dbReference type="NCBI Taxonomy" id="354352"/>
    <lineage>
        <taxon>Bacteria</taxon>
        <taxon>Pseudomonadati</taxon>
        <taxon>Pseudomonadota</taxon>
        <taxon>Alphaproteobacteria</taxon>
        <taxon>Hyphomicrobiales</taxon>
        <taxon>Brucellaceae</taxon>
        <taxon>Pseudochrobactrum</taxon>
    </lineage>
</organism>
<dbReference type="AlphaFoldDB" id="A0A7W8AKE7"/>
<dbReference type="Pfam" id="PF13302">
    <property type="entry name" value="Acetyltransf_3"/>
    <property type="match status" value="1"/>
</dbReference>
<dbReference type="InterPro" id="IPR051531">
    <property type="entry name" value="N-acetyltransferase"/>
</dbReference>
<proteinExistence type="predicted"/>
<dbReference type="PANTHER" id="PTHR43792">
    <property type="entry name" value="GNAT FAMILY, PUTATIVE (AFU_ORTHOLOGUE AFUA_3G00765)-RELATED-RELATED"/>
    <property type="match status" value="1"/>
</dbReference>
<feature type="domain" description="N-acetyltransferase" evidence="1">
    <location>
        <begin position="10"/>
        <end position="181"/>
    </location>
</feature>
<keyword evidence="3" id="KW-1185">Reference proteome</keyword>